<keyword evidence="7" id="KW-1185">Reference proteome</keyword>
<organism evidence="6 7">
    <name type="scientific">Dioscorea zingiberensis</name>
    <dbReference type="NCBI Taxonomy" id="325984"/>
    <lineage>
        <taxon>Eukaryota</taxon>
        <taxon>Viridiplantae</taxon>
        <taxon>Streptophyta</taxon>
        <taxon>Embryophyta</taxon>
        <taxon>Tracheophyta</taxon>
        <taxon>Spermatophyta</taxon>
        <taxon>Magnoliopsida</taxon>
        <taxon>Liliopsida</taxon>
        <taxon>Dioscoreales</taxon>
        <taxon>Dioscoreaceae</taxon>
        <taxon>Dioscorea</taxon>
    </lineage>
</organism>
<protein>
    <submittedName>
        <fullName evidence="6">Uncharacterized protein</fullName>
    </submittedName>
</protein>
<sequence>MAEKGENPPLAIFGVMQTMLLLGQRPFKFPLSISVSRMSPNGSRLPFNHGACFRHVLNEFATKSREILDYVLKTMAKSLELNEDSFISLFGGRSVLDVRFNNYPSCSRPDLVNGIKPHSDSSALTIILPDKDVEGLQIMSNGIFKSLVYRVVTNMNKARISVAFFYTPDGEAEIGPIDGLVMDCGMTASFLDEVRNVAKEFFQIPMEEKQKYSNLKHGKFHYQGYGNDEVITDDQILDWTHRLYLTVQPDDMRKLELWPENPSSFRHVLNKFSTKSREMLDYVLKIMAKSLELNGDSFISLFGDRSVLDVRFNNYLSCSRPDLVNGIKPHSDSSQGYHYFADKEM</sequence>
<dbReference type="Pfam" id="PF14226">
    <property type="entry name" value="DIOX_N"/>
    <property type="match status" value="1"/>
</dbReference>
<evidence type="ECO:0000256" key="1">
    <source>
        <dbReference type="ARBA" id="ARBA00022723"/>
    </source>
</evidence>
<keyword evidence="3" id="KW-0408">Iron</keyword>
<dbReference type="InterPro" id="IPR050295">
    <property type="entry name" value="Plant_2OG-oxidoreductases"/>
</dbReference>
<gene>
    <name evidence="6" type="ORF">J5N97_030248</name>
</gene>
<dbReference type="Pfam" id="PF03171">
    <property type="entry name" value="2OG-FeII_Oxy"/>
    <property type="match status" value="1"/>
</dbReference>
<dbReference type="InterPro" id="IPR044861">
    <property type="entry name" value="IPNS-like_FE2OG_OXY"/>
</dbReference>
<proteinExistence type="predicted"/>
<dbReference type="SUPFAM" id="SSF51197">
    <property type="entry name" value="Clavaminate synthase-like"/>
    <property type="match status" value="2"/>
</dbReference>
<evidence type="ECO:0000259" key="5">
    <source>
        <dbReference type="Pfam" id="PF14226"/>
    </source>
</evidence>
<feature type="domain" description="Isopenicillin N synthase-like Fe(2+) 2OG dioxygenase" evidence="4">
    <location>
        <begin position="100"/>
        <end position="138"/>
    </location>
</feature>
<dbReference type="InterPro" id="IPR026992">
    <property type="entry name" value="DIOX_N"/>
</dbReference>
<dbReference type="GO" id="GO:0016491">
    <property type="term" value="F:oxidoreductase activity"/>
    <property type="evidence" value="ECO:0007669"/>
    <property type="project" value="UniProtKB-KW"/>
</dbReference>
<keyword evidence="2" id="KW-0560">Oxidoreductase</keyword>
<dbReference type="InterPro" id="IPR027443">
    <property type="entry name" value="IPNS-like_sf"/>
</dbReference>
<evidence type="ECO:0000313" key="7">
    <source>
        <dbReference type="Proteomes" id="UP001085076"/>
    </source>
</evidence>
<reference evidence="6" key="1">
    <citation type="submission" date="2021-03" db="EMBL/GenBank/DDBJ databases">
        <authorList>
            <person name="Li Z."/>
            <person name="Yang C."/>
        </authorList>
    </citation>
    <scope>NUCLEOTIDE SEQUENCE</scope>
    <source>
        <strain evidence="6">Dzin_1.0</strain>
        <tissue evidence="6">Leaf</tissue>
    </source>
</reference>
<reference evidence="6" key="2">
    <citation type="journal article" date="2022" name="Hortic Res">
        <title>The genome of Dioscorea zingiberensis sheds light on the biosynthesis, origin and evolution of the medicinally important diosgenin saponins.</title>
        <authorList>
            <person name="Li Y."/>
            <person name="Tan C."/>
            <person name="Li Z."/>
            <person name="Guo J."/>
            <person name="Li S."/>
            <person name="Chen X."/>
            <person name="Wang C."/>
            <person name="Dai X."/>
            <person name="Yang H."/>
            <person name="Song W."/>
            <person name="Hou L."/>
            <person name="Xu J."/>
            <person name="Tong Z."/>
            <person name="Xu A."/>
            <person name="Yuan X."/>
            <person name="Wang W."/>
            <person name="Yang Q."/>
            <person name="Chen L."/>
            <person name="Sun Z."/>
            <person name="Wang K."/>
            <person name="Pan B."/>
            <person name="Chen J."/>
            <person name="Bao Y."/>
            <person name="Liu F."/>
            <person name="Qi X."/>
            <person name="Gang D.R."/>
            <person name="Wen J."/>
            <person name="Li J."/>
        </authorList>
    </citation>
    <scope>NUCLEOTIDE SEQUENCE</scope>
    <source>
        <strain evidence="6">Dzin_1.0</strain>
    </source>
</reference>
<dbReference type="AlphaFoldDB" id="A0A9D5BXA5"/>
<dbReference type="OrthoDB" id="288590at2759"/>
<evidence type="ECO:0000259" key="4">
    <source>
        <dbReference type="Pfam" id="PF03171"/>
    </source>
</evidence>
<dbReference type="PANTHER" id="PTHR47991">
    <property type="entry name" value="OXOGLUTARATE/IRON-DEPENDENT DIOXYGENASE"/>
    <property type="match status" value="1"/>
</dbReference>
<keyword evidence="1" id="KW-0479">Metal-binding</keyword>
<dbReference type="Proteomes" id="UP001085076">
    <property type="component" value="Miscellaneous, Linkage group lg10"/>
</dbReference>
<feature type="domain" description="Non-haem dioxygenase N-terminal" evidence="5">
    <location>
        <begin position="183"/>
        <end position="261"/>
    </location>
</feature>
<name>A0A9D5BXA5_9LILI</name>
<dbReference type="GO" id="GO:0046872">
    <property type="term" value="F:metal ion binding"/>
    <property type="evidence" value="ECO:0007669"/>
    <property type="project" value="UniProtKB-KW"/>
</dbReference>
<dbReference type="EMBL" id="JAGGNH010000010">
    <property type="protein sequence ID" value="KAJ0962420.1"/>
    <property type="molecule type" value="Genomic_DNA"/>
</dbReference>
<evidence type="ECO:0000256" key="3">
    <source>
        <dbReference type="ARBA" id="ARBA00023004"/>
    </source>
</evidence>
<accession>A0A9D5BXA5</accession>
<evidence type="ECO:0000313" key="6">
    <source>
        <dbReference type="EMBL" id="KAJ0962420.1"/>
    </source>
</evidence>
<evidence type="ECO:0000256" key="2">
    <source>
        <dbReference type="ARBA" id="ARBA00023002"/>
    </source>
</evidence>
<dbReference type="Gene3D" id="2.60.120.330">
    <property type="entry name" value="B-lactam Antibiotic, Isopenicillin N Synthase, Chain"/>
    <property type="match status" value="3"/>
</dbReference>
<comment type="caution">
    <text evidence="6">The sequence shown here is derived from an EMBL/GenBank/DDBJ whole genome shotgun (WGS) entry which is preliminary data.</text>
</comment>